<sequence>MALNVEKRQAAIGFDSPFVPVDLLGRTLVLPGRTFGDVSLAIHNHEEGTAACD</sequence>
<dbReference type="EMBL" id="JABMCG010000123">
    <property type="protein sequence ID" value="NUU29329.1"/>
    <property type="molecule type" value="Genomic_DNA"/>
</dbReference>
<dbReference type="Proteomes" id="UP000539146">
    <property type="component" value="Unassembled WGS sequence"/>
</dbReference>
<dbReference type="AlphaFoldDB" id="A0A850DX17"/>
<protein>
    <submittedName>
        <fullName evidence="1">Uncharacterized protein</fullName>
    </submittedName>
</protein>
<gene>
    <name evidence="1" type="ORF">HP467_14630</name>
</gene>
<comment type="caution">
    <text evidence="1">The sequence shown here is derived from an EMBL/GenBank/DDBJ whole genome shotgun (WGS) entry which is preliminary data.</text>
</comment>
<accession>A0A850DX17</accession>
<name>A0A850DX17_9MICO</name>
<reference evidence="1 2" key="1">
    <citation type="submission" date="2020-05" db="EMBL/GenBank/DDBJ databases">
        <title>Genome Sequencing of Type Strains.</title>
        <authorList>
            <person name="Lemaire J.F."/>
            <person name="Inderbitzin P."/>
            <person name="Gregorio O.A."/>
            <person name="Collins S.B."/>
            <person name="Wespe N."/>
            <person name="Knight-Connoni V."/>
        </authorList>
    </citation>
    <scope>NUCLEOTIDE SEQUENCE [LARGE SCALE GENOMIC DNA]</scope>
    <source>
        <strain evidence="1 2">DSM 20512</strain>
    </source>
</reference>
<organism evidence="1 2">
    <name type="scientific">Curtobacterium citreum</name>
    <dbReference type="NCBI Taxonomy" id="2036"/>
    <lineage>
        <taxon>Bacteria</taxon>
        <taxon>Bacillati</taxon>
        <taxon>Actinomycetota</taxon>
        <taxon>Actinomycetes</taxon>
        <taxon>Micrococcales</taxon>
        <taxon>Microbacteriaceae</taxon>
        <taxon>Curtobacterium</taxon>
    </lineage>
</organism>
<dbReference type="RefSeq" id="WP_175326625.1">
    <property type="nucleotide sequence ID" value="NZ_BAAAWP010000001.1"/>
</dbReference>
<evidence type="ECO:0000313" key="1">
    <source>
        <dbReference type="EMBL" id="NUU29329.1"/>
    </source>
</evidence>
<evidence type="ECO:0000313" key="2">
    <source>
        <dbReference type="Proteomes" id="UP000539146"/>
    </source>
</evidence>
<proteinExistence type="predicted"/>